<evidence type="ECO:0000313" key="1">
    <source>
        <dbReference type="EMBL" id="CAG8774655.1"/>
    </source>
</evidence>
<sequence>MSKSMTLQKWFENSLKENIIKYDYSVYENVEVIGKGGFGIVYSANFNGKRSH</sequence>
<dbReference type="Proteomes" id="UP000789901">
    <property type="component" value="Unassembled WGS sequence"/>
</dbReference>
<reference evidence="1 2" key="1">
    <citation type="submission" date="2021-06" db="EMBL/GenBank/DDBJ databases">
        <authorList>
            <person name="Kallberg Y."/>
            <person name="Tangrot J."/>
            <person name="Rosling A."/>
        </authorList>
    </citation>
    <scope>NUCLEOTIDE SEQUENCE [LARGE SCALE GENOMIC DNA]</scope>
    <source>
        <strain evidence="1 2">120-4 pot B 10/14</strain>
    </source>
</reference>
<dbReference type="EMBL" id="CAJVQB010015449">
    <property type="protein sequence ID" value="CAG8774655.1"/>
    <property type="molecule type" value="Genomic_DNA"/>
</dbReference>
<gene>
    <name evidence="1" type="ORF">GMARGA_LOCUS18929</name>
</gene>
<name>A0ABN7VHS8_GIGMA</name>
<dbReference type="SUPFAM" id="SSF56112">
    <property type="entry name" value="Protein kinase-like (PK-like)"/>
    <property type="match status" value="1"/>
</dbReference>
<accession>A0ABN7VHS8</accession>
<comment type="caution">
    <text evidence="1">The sequence shown here is derived from an EMBL/GenBank/DDBJ whole genome shotgun (WGS) entry which is preliminary data.</text>
</comment>
<protein>
    <submittedName>
        <fullName evidence="1">6077_t:CDS:1</fullName>
    </submittedName>
</protein>
<proteinExistence type="predicted"/>
<dbReference type="InterPro" id="IPR011009">
    <property type="entry name" value="Kinase-like_dom_sf"/>
</dbReference>
<dbReference type="Gene3D" id="3.30.200.20">
    <property type="entry name" value="Phosphorylase Kinase, domain 1"/>
    <property type="match status" value="1"/>
</dbReference>
<keyword evidence="2" id="KW-1185">Reference proteome</keyword>
<organism evidence="1 2">
    <name type="scientific">Gigaspora margarita</name>
    <dbReference type="NCBI Taxonomy" id="4874"/>
    <lineage>
        <taxon>Eukaryota</taxon>
        <taxon>Fungi</taxon>
        <taxon>Fungi incertae sedis</taxon>
        <taxon>Mucoromycota</taxon>
        <taxon>Glomeromycotina</taxon>
        <taxon>Glomeromycetes</taxon>
        <taxon>Diversisporales</taxon>
        <taxon>Gigasporaceae</taxon>
        <taxon>Gigaspora</taxon>
    </lineage>
</organism>
<evidence type="ECO:0000313" key="2">
    <source>
        <dbReference type="Proteomes" id="UP000789901"/>
    </source>
</evidence>